<evidence type="ECO:0000256" key="4">
    <source>
        <dbReference type="ARBA" id="ARBA00022640"/>
    </source>
</evidence>
<keyword evidence="3" id="KW-0150">Chloroplast</keyword>
<dbReference type="GO" id="GO:0006412">
    <property type="term" value="P:translation"/>
    <property type="evidence" value="ECO:0007669"/>
    <property type="project" value="InterPro"/>
</dbReference>
<dbReference type="PANTHER" id="PTHR15893">
    <property type="entry name" value="RIBOSOMAL PROTEIN L27"/>
    <property type="match status" value="1"/>
</dbReference>
<dbReference type="EMBL" id="BMAC01000552">
    <property type="protein sequence ID" value="GFP98988.1"/>
    <property type="molecule type" value="Genomic_DNA"/>
</dbReference>
<dbReference type="HAMAP" id="MF_00539">
    <property type="entry name" value="Ribosomal_bL27"/>
    <property type="match status" value="1"/>
</dbReference>
<evidence type="ECO:0000313" key="13">
    <source>
        <dbReference type="Proteomes" id="UP000653305"/>
    </source>
</evidence>
<evidence type="ECO:0000256" key="8">
    <source>
        <dbReference type="ARBA" id="ARBA00035268"/>
    </source>
</evidence>
<comment type="caution">
    <text evidence="12">The sequence shown here is derived from an EMBL/GenBank/DDBJ whole genome shotgun (WGS) entry which is preliminary data.</text>
</comment>
<accession>A0A830CNK3</accession>
<dbReference type="OrthoDB" id="1867012at2759"/>
<evidence type="ECO:0000313" key="12">
    <source>
        <dbReference type="EMBL" id="GFP98988.1"/>
    </source>
</evidence>
<dbReference type="Pfam" id="PF01016">
    <property type="entry name" value="Ribosomal_L27"/>
    <property type="match status" value="1"/>
</dbReference>
<evidence type="ECO:0000256" key="6">
    <source>
        <dbReference type="ARBA" id="ARBA00022980"/>
    </source>
</evidence>
<dbReference type="PROSITE" id="PS00831">
    <property type="entry name" value="RIBOSOMAL_L27"/>
    <property type="match status" value="1"/>
</dbReference>
<evidence type="ECO:0000256" key="7">
    <source>
        <dbReference type="ARBA" id="ARBA00023274"/>
    </source>
</evidence>
<keyword evidence="4" id="KW-0934">Plastid</keyword>
<evidence type="ECO:0000256" key="2">
    <source>
        <dbReference type="ARBA" id="ARBA00010797"/>
    </source>
</evidence>
<dbReference type="PANTHER" id="PTHR15893:SF0">
    <property type="entry name" value="LARGE RIBOSOMAL SUBUNIT PROTEIN BL27M"/>
    <property type="match status" value="1"/>
</dbReference>
<keyword evidence="6 12" id="KW-0689">Ribosomal protein</keyword>
<dbReference type="GO" id="GO:0005840">
    <property type="term" value="C:ribosome"/>
    <property type="evidence" value="ECO:0007669"/>
    <property type="project" value="UniProtKB-KW"/>
</dbReference>
<dbReference type="Gene3D" id="2.40.50.100">
    <property type="match status" value="1"/>
</dbReference>
<dbReference type="AlphaFoldDB" id="A0A830CNK3"/>
<evidence type="ECO:0000256" key="1">
    <source>
        <dbReference type="ARBA" id="ARBA00004229"/>
    </source>
</evidence>
<comment type="subcellular location">
    <subcellularLocation>
        <location evidence="1">Plastid</location>
        <location evidence="1">Chloroplast</location>
    </subcellularLocation>
</comment>
<reference evidence="12" key="1">
    <citation type="submission" date="2020-07" db="EMBL/GenBank/DDBJ databases">
        <title>Ethylene signaling mediates host invasion by parasitic plants.</title>
        <authorList>
            <person name="Yoshida S."/>
        </authorList>
    </citation>
    <scope>NUCLEOTIDE SEQUENCE</scope>
    <source>
        <strain evidence="12">Okayama</strain>
    </source>
</reference>
<dbReference type="PRINTS" id="PR00063">
    <property type="entry name" value="RIBOSOMALL27"/>
</dbReference>
<keyword evidence="13" id="KW-1185">Reference proteome</keyword>
<dbReference type="NCBIfam" id="TIGR00062">
    <property type="entry name" value="L27"/>
    <property type="match status" value="1"/>
</dbReference>
<organism evidence="12 13">
    <name type="scientific">Phtheirospermum japonicum</name>
    <dbReference type="NCBI Taxonomy" id="374723"/>
    <lineage>
        <taxon>Eukaryota</taxon>
        <taxon>Viridiplantae</taxon>
        <taxon>Streptophyta</taxon>
        <taxon>Embryophyta</taxon>
        <taxon>Tracheophyta</taxon>
        <taxon>Spermatophyta</taxon>
        <taxon>Magnoliopsida</taxon>
        <taxon>eudicotyledons</taxon>
        <taxon>Gunneridae</taxon>
        <taxon>Pentapetalae</taxon>
        <taxon>asterids</taxon>
        <taxon>lamiids</taxon>
        <taxon>Lamiales</taxon>
        <taxon>Orobanchaceae</taxon>
        <taxon>Orobanchaceae incertae sedis</taxon>
        <taxon>Phtheirospermum</taxon>
    </lineage>
</organism>
<comment type="similarity">
    <text evidence="2">Belongs to the bacterial ribosomal protein bL27 family.</text>
</comment>
<dbReference type="Proteomes" id="UP000653305">
    <property type="component" value="Unassembled WGS sequence"/>
</dbReference>
<dbReference type="GO" id="GO:0003735">
    <property type="term" value="F:structural constituent of ribosome"/>
    <property type="evidence" value="ECO:0007669"/>
    <property type="project" value="InterPro"/>
</dbReference>
<gene>
    <name evidence="12" type="ORF">PHJA_002042700</name>
</gene>
<evidence type="ECO:0000256" key="5">
    <source>
        <dbReference type="ARBA" id="ARBA00022946"/>
    </source>
</evidence>
<keyword evidence="7" id="KW-0687">Ribonucleoprotein</keyword>
<dbReference type="GO" id="GO:1990904">
    <property type="term" value="C:ribonucleoprotein complex"/>
    <property type="evidence" value="ECO:0007669"/>
    <property type="project" value="UniProtKB-KW"/>
</dbReference>
<dbReference type="GO" id="GO:0009507">
    <property type="term" value="C:chloroplast"/>
    <property type="evidence" value="ECO:0007669"/>
    <property type="project" value="UniProtKB-SubCell"/>
</dbReference>
<evidence type="ECO:0000256" key="10">
    <source>
        <dbReference type="ARBA" id="ARBA00082771"/>
    </source>
</evidence>
<proteinExistence type="inferred from homology"/>
<evidence type="ECO:0000256" key="11">
    <source>
        <dbReference type="SAM" id="MobiDB-lite"/>
    </source>
</evidence>
<dbReference type="InterPro" id="IPR001684">
    <property type="entry name" value="Ribosomal_bL27"/>
</dbReference>
<name>A0A830CNK3_9LAMI</name>
<evidence type="ECO:0000256" key="3">
    <source>
        <dbReference type="ARBA" id="ARBA00022528"/>
    </source>
</evidence>
<keyword evidence="5" id="KW-0809">Transit peptide</keyword>
<dbReference type="SUPFAM" id="SSF110324">
    <property type="entry name" value="Ribosomal L27 protein-like"/>
    <property type="match status" value="1"/>
</dbReference>
<sequence length="193" mass="21038">MAVVSLNFNLAGAFKGLSIGSTTSSSFFRGDFGSIHIGQNATVSFPIKPPLTIESAHKKGAGSTKNGRDSPGQRLGVKIFGDQAAKAGSIIVRQRGTKFHPGNNVGLGRDHTLFSLIEGLVKFEKFGPDKKKVSVYPRVEQPENPNSYRARKRESFRLQRERRRARREGIVTEPQLVLASVPEEASEDSQAAC</sequence>
<dbReference type="FunFam" id="2.40.50.100:FF:000051">
    <property type="entry name" value="50S ribosomal protein L27"/>
    <property type="match status" value="1"/>
</dbReference>
<evidence type="ECO:0000256" key="9">
    <source>
        <dbReference type="ARBA" id="ARBA00035428"/>
    </source>
</evidence>
<protein>
    <recommendedName>
        <fullName evidence="8">Large ribosomal subunit protein bL27c</fullName>
    </recommendedName>
    <alternativeName>
        <fullName evidence="9">50S ribosomal protein L27, chloroplastic</fullName>
    </alternativeName>
    <alternativeName>
        <fullName evidence="10">CL27</fullName>
    </alternativeName>
</protein>
<feature type="region of interest" description="Disordered" evidence="11">
    <location>
        <begin position="141"/>
        <end position="165"/>
    </location>
</feature>
<dbReference type="InterPro" id="IPR018261">
    <property type="entry name" value="Ribosomal_bL27_CS"/>
</dbReference>